<proteinExistence type="predicted"/>
<organism evidence="1">
    <name type="scientific">Pilchard orthomyxovirus</name>
    <dbReference type="NCBI Taxonomy" id="2732827"/>
    <lineage>
        <taxon>Viruses</taxon>
        <taxon>Riboviria</taxon>
        <taxon>Orthornavirae</taxon>
        <taxon>Negarnaviricota</taxon>
        <taxon>Polyploviricotina</taxon>
        <taxon>Insthoviricetes</taxon>
        <taxon>Articulavirales</taxon>
        <taxon>Orthomyxoviridae</taxon>
        <taxon>Sardinovirus</taxon>
        <taxon>Sardinovirus pilchardi</taxon>
    </lineage>
</organism>
<accession>A0A6M4AM65</accession>
<sequence>MDKDKLLEIIIRKRQLMGLKMENPESDVILSDMRHLMACCYFCNQHTKEGTPPEGLQDVIDITPQNLKSILNGEKSSANTARFLNLEMLDQDEARTVQKAFECAHGMPNEKALCDILDRKPGYEAKIEVTVTGSDLRQAINRKKARQKECYVIAFNEDCTEVMATKPEYQRMAKDAMNALFGALETLGMRRRLNEEGSMKQESVVETPQIAEQWRRIIKAEIDKTTRDPDIAMKKIAKQDYHMSTKGAEPTRINNIEGEYFVWPAPWIRRSIQSRRVGDLPYQLQLKTTLDSIFQVETNKKPLEELLKSWILGRENSYMTREGELIFTDPANHVILGEKVKKTSKSFVEATESGDMMFLGHNQKEARRAIGVTQEAEDLLDFCLKASEGTVEAHIDRAYHLIQAQGTAKASIHRKTQSRVARPIVLDGDIYGFLFKGSSTAQDVEKQAHQFLVIFGEHPEDPSKGNKFYFHDGQIINWYIDKVGSMSSWTTSEICADKRLLWASEFDYDWDRKEPFLDPLRICIRMVPMKRALFWSQMLHLNQTYKSSAISEALCAMSRKMESCVRCKVDGEAYGALRGFGAMCEEVNDCVMKAHTLNDFCHAGICRAHSTFLSGGKVPVVVD</sequence>
<dbReference type="Gene3D" id="3.40.91.90">
    <property type="entry name" value="Influenza RNA-dependent RNA polymerase subunit PA, endonuclease domain"/>
    <property type="match status" value="1"/>
</dbReference>
<dbReference type="EMBL" id="MN241331">
    <property type="protein sequence ID" value="QJQ28594.1"/>
    <property type="molecule type" value="Viral_cRNA"/>
</dbReference>
<evidence type="ECO:0000313" key="1">
    <source>
        <dbReference type="EMBL" id="QJQ28594.1"/>
    </source>
</evidence>
<name>A0A6M4AM65_9ORTO</name>
<dbReference type="InterPro" id="IPR038372">
    <property type="entry name" value="PA/PA-X_sf"/>
</dbReference>
<protein>
    <submittedName>
        <fullName evidence="1">Putative polymerase acidic protein</fullName>
    </submittedName>
</protein>
<reference evidence="1" key="1">
    <citation type="journal article" date="2020" name="Dis. Aquat. Organ.">
        <title>Pilchard orthomyxovirus (POMV). I. Characterisation of an emerging virus isolated from pilchards Sardinops sagax and Atlantic salmon Salmo salar.</title>
        <authorList>
            <person name="Mohr P.G."/>
            <person name="Crane M.S.J."/>
            <person name="Hoad J."/>
            <person name="Williams L.M."/>
            <person name="Cummins D."/>
            <person name="Neave M.J."/>
            <person name="Shiell B."/>
            <person name="Beddome G."/>
            <person name="Michalski W.P."/>
            <person name="Peck G.R."/>
            <person name="Samsing F."/>
            <person name="Wynne J.W."/>
            <person name="Crameri S.G."/>
            <person name="Hyatt A.D."/>
            <person name="Moody N.J.G."/>
        </authorList>
    </citation>
    <scope>NUCLEOTIDE SEQUENCE</scope>
    <source>
        <strain evidence="1">POMV07-01002</strain>
    </source>
</reference>